<proteinExistence type="predicted"/>
<keyword evidence="7" id="KW-1185">Reference proteome</keyword>
<feature type="disulfide bond" evidence="2">
    <location>
        <begin position="167"/>
        <end position="184"/>
    </location>
</feature>
<feature type="signal peptide" evidence="4">
    <location>
        <begin position="1"/>
        <end position="21"/>
    </location>
</feature>
<organism evidence="6 7">
    <name type="scientific">Trichogramma kaykai</name>
    <dbReference type="NCBI Taxonomy" id="54128"/>
    <lineage>
        <taxon>Eukaryota</taxon>
        <taxon>Metazoa</taxon>
        <taxon>Ecdysozoa</taxon>
        <taxon>Arthropoda</taxon>
        <taxon>Hexapoda</taxon>
        <taxon>Insecta</taxon>
        <taxon>Pterygota</taxon>
        <taxon>Neoptera</taxon>
        <taxon>Endopterygota</taxon>
        <taxon>Hymenoptera</taxon>
        <taxon>Apocrita</taxon>
        <taxon>Proctotrupomorpha</taxon>
        <taxon>Chalcidoidea</taxon>
        <taxon>Trichogrammatidae</taxon>
        <taxon>Trichogramma</taxon>
    </lineage>
</organism>
<dbReference type="Pfam" id="PF26080">
    <property type="entry name" value="CUB_animal"/>
    <property type="match status" value="1"/>
</dbReference>
<evidence type="ECO:0000259" key="5">
    <source>
        <dbReference type="PROSITE" id="PS01180"/>
    </source>
</evidence>
<feature type="chain" id="PRO_5044821332" description="CUB domain-containing protein" evidence="4">
    <location>
        <begin position="22"/>
        <end position="445"/>
    </location>
</feature>
<dbReference type="Proteomes" id="UP001627154">
    <property type="component" value="Unassembled WGS sequence"/>
</dbReference>
<protein>
    <recommendedName>
        <fullName evidence="5">CUB domain-containing protein</fullName>
    </recommendedName>
</protein>
<dbReference type="AlphaFoldDB" id="A0ABD2XFF2"/>
<evidence type="ECO:0000313" key="6">
    <source>
        <dbReference type="EMBL" id="KAL3403572.1"/>
    </source>
</evidence>
<dbReference type="InterPro" id="IPR000859">
    <property type="entry name" value="CUB_dom"/>
</dbReference>
<dbReference type="Pfam" id="PF00431">
    <property type="entry name" value="CUB"/>
    <property type="match status" value="1"/>
</dbReference>
<dbReference type="EMBL" id="JBJJXI010000030">
    <property type="protein sequence ID" value="KAL3403572.1"/>
    <property type="molecule type" value="Genomic_DNA"/>
</dbReference>
<dbReference type="SUPFAM" id="SSF49854">
    <property type="entry name" value="Spermadhesin, CUB domain"/>
    <property type="match status" value="1"/>
</dbReference>
<comment type="caution">
    <text evidence="2">Lacks conserved residue(s) required for the propagation of feature annotation.</text>
</comment>
<keyword evidence="4" id="KW-0732">Signal</keyword>
<evidence type="ECO:0000256" key="1">
    <source>
        <dbReference type="ARBA" id="ARBA00023157"/>
    </source>
</evidence>
<feature type="region of interest" description="Disordered" evidence="3">
    <location>
        <begin position="381"/>
        <end position="402"/>
    </location>
</feature>
<name>A0ABD2XFF2_9HYME</name>
<dbReference type="InterPro" id="IPR035914">
    <property type="entry name" value="Sperma_CUB_dom_sf"/>
</dbReference>
<evidence type="ECO:0000313" key="7">
    <source>
        <dbReference type="Proteomes" id="UP001627154"/>
    </source>
</evidence>
<feature type="domain" description="CUB" evidence="5">
    <location>
        <begin position="108"/>
        <end position="223"/>
    </location>
</feature>
<reference evidence="6 7" key="1">
    <citation type="journal article" date="2024" name="bioRxiv">
        <title>A reference genome for Trichogramma kaykai: A tiny desert-dwelling parasitoid wasp with competing sex-ratio distorters.</title>
        <authorList>
            <person name="Culotta J."/>
            <person name="Lindsey A.R."/>
        </authorList>
    </citation>
    <scope>NUCLEOTIDE SEQUENCE [LARGE SCALE GENOMIC DNA]</scope>
    <source>
        <strain evidence="6 7">KSX58</strain>
    </source>
</reference>
<evidence type="ECO:0000256" key="4">
    <source>
        <dbReference type="SAM" id="SignalP"/>
    </source>
</evidence>
<evidence type="ECO:0000256" key="2">
    <source>
        <dbReference type="PROSITE-ProRule" id="PRU00059"/>
    </source>
</evidence>
<evidence type="ECO:0000256" key="3">
    <source>
        <dbReference type="SAM" id="MobiDB-lite"/>
    </source>
</evidence>
<dbReference type="PROSITE" id="PS01180">
    <property type="entry name" value="CUB"/>
    <property type="match status" value="1"/>
</dbReference>
<comment type="caution">
    <text evidence="6">The sequence shown here is derived from an EMBL/GenBank/DDBJ whole genome shotgun (WGS) entry which is preliminary data.</text>
</comment>
<accession>A0ABD2XFF2</accession>
<dbReference type="PANTHER" id="PTHR33236:SF4">
    <property type="entry name" value="CUB DOMAIN-CONTAINING PROTEIN"/>
    <property type="match status" value="1"/>
</dbReference>
<dbReference type="Gene3D" id="2.60.120.290">
    <property type="entry name" value="Spermadhesin, CUB domain"/>
    <property type="match status" value="1"/>
</dbReference>
<sequence>MIRRHFLYLLLLLQLCIETYQWPFSYWWSGTSSKSQLPVHKAISAAANSLFPRVLNFFPEPVAEDCISSDKRRRGVCMNTYDCQERRGHASGSCALGFGTCCIFITDCSGEVQNNMTYITNPGFPNLVDHPMNCSILVKKVDQQISQLRIDFHHFNIGQPNRKTGVCDDDIMVVRSGARTLHLCGWNSGQHIYVDIGEEPVTINFRLPGSMTSRMWEMSVQQLGFEQRAPAGCLQYARSANGTLRTLNYLPNGRYLANYDYLICVRQEYGMCSIAYEPCGRDSFRIGSSRRLRNATTLQQITTSEAPSIFDFDYEGSGASAEQQFSAVGGSDGSATKKCRDRILIPCDFEEFITPGNDGTGICDLEHCGISFCPMTATTTTTTTTTKQRPQTTSSENGPNCRVETSALPFHIRVDFGPAGVETAATPPEDMTGMCLSYEQIPCAS</sequence>
<keyword evidence="1 2" id="KW-1015">Disulfide bond</keyword>
<dbReference type="PANTHER" id="PTHR33236">
    <property type="entry name" value="INTRAFLAGELLAR TRANSPORT PROTEIN 122 FAMILY PROTEIN-RELATED"/>
    <property type="match status" value="1"/>
</dbReference>
<feature type="compositionally biased region" description="Polar residues" evidence="3">
    <location>
        <begin position="387"/>
        <end position="398"/>
    </location>
</feature>
<gene>
    <name evidence="6" type="ORF">TKK_003825</name>
</gene>
<dbReference type="InterPro" id="IPR058698">
    <property type="entry name" value="CUB_metazoa"/>
</dbReference>